<dbReference type="Gene3D" id="1.20.120.220">
    <property type="entry name" value="ATP synthase, F0 complex, subunit A"/>
    <property type="match status" value="1"/>
</dbReference>
<accession>X1E6H7</accession>
<comment type="similarity">
    <text evidence="2">Belongs to the ATPase A chain family.</text>
</comment>
<dbReference type="PANTHER" id="PTHR11410:SF0">
    <property type="entry name" value="ATP SYNTHASE SUBUNIT A"/>
    <property type="match status" value="1"/>
</dbReference>
<keyword evidence="8" id="KW-0406">Ion transport</keyword>
<keyword evidence="7 11" id="KW-1133">Transmembrane helix</keyword>
<reference evidence="12" key="1">
    <citation type="journal article" date="2014" name="Front. Microbiol.">
        <title>High frequency of phylogenetically diverse reductive dehalogenase-homologous genes in deep subseafloor sedimentary metagenomes.</title>
        <authorList>
            <person name="Kawai M."/>
            <person name="Futagami T."/>
            <person name="Toyoda A."/>
            <person name="Takaki Y."/>
            <person name="Nishi S."/>
            <person name="Hori S."/>
            <person name="Arai W."/>
            <person name="Tsubouchi T."/>
            <person name="Morono Y."/>
            <person name="Uchiyama I."/>
            <person name="Ito T."/>
            <person name="Fujiyama A."/>
            <person name="Inagaki F."/>
            <person name="Takami H."/>
        </authorList>
    </citation>
    <scope>NUCLEOTIDE SEQUENCE</scope>
    <source>
        <strain evidence="12">Expedition CK06-06</strain>
    </source>
</reference>
<dbReference type="Pfam" id="PF00119">
    <property type="entry name" value="ATP-synt_A"/>
    <property type="match status" value="1"/>
</dbReference>
<evidence type="ECO:0000256" key="1">
    <source>
        <dbReference type="ARBA" id="ARBA00004141"/>
    </source>
</evidence>
<dbReference type="InterPro" id="IPR045083">
    <property type="entry name" value="ATP_synth_F0_asu_bact/mt"/>
</dbReference>
<dbReference type="InterPro" id="IPR000568">
    <property type="entry name" value="ATP_synth_F0_asu"/>
</dbReference>
<feature type="transmembrane region" description="Helical" evidence="11">
    <location>
        <begin position="150"/>
        <end position="168"/>
    </location>
</feature>
<dbReference type="AlphaFoldDB" id="X1E6H7"/>
<comment type="caution">
    <text evidence="12">The sequence shown here is derived from an EMBL/GenBank/DDBJ whole genome shotgun (WGS) entry which is preliminary data.</text>
</comment>
<feature type="transmembrane region" description="Helical" evidence="11">
    <location>
        <begin position="210"/>
        <end position="237"/>
    </location>
</feature>
<evidence type="ECO:0000256" key="11">
    <source>
        <dbReference type="SAM" id="Phobius"/>
    </source>
</evidence>
<evidence type="ECO:0000256" key="5">
    <source>
        <dbReference type="ARBA" id="ARBA00022692"/>
    </source>
</evidence>
<dbReference type="GO" id="GO:0046933">
    <property type="term" value="F:proton-transporting ATP synthase activity, rotational mechanism"/>
    <property type="evidence" value="ECO:0007669"/>
    <property type="project" value="TreeGrafter"/>
</dbReference>
<feature type="transmembrane region" description="Helical" evidence="11">
    <location>
        <begin position="27"/>
        <end position="47"/>
    </location>
</feature>
<organism evidence="12">
    <name type="scientific">marine sediment metagenome</name>
    <dbReference type="NCBI Taxonomy" id="412755"/>
    <lineage>
        <taxon>unclassified sequences</taxon>
        <taxon>metagenomes</taxon>
        <taxon>ecological metagenomes</taxon>
    </lineage>
</organism>
<feature type="transmembrane region" description="Helical" evidence="11">
    <location>
        <begin position="174"/>
        <end position="198"/>
    </location>
</feature>
<dbReference type="PRINTS" id="PR00123">
    <property type="entry name" value="ATPASEA"/>
</dbReference>
<feature type="transmembrane region" description="Helical" evidence="11">
    <location>
        <begin position="114"/>
        <end position="138"/>
    </location>
</feature>
<keyword evidence="10" id="KW-0066">ATP synthesis</keyword>
<evidence type="ECO:0000256" key="10">
    <source>
        <dbReference type="ARBA" id="ARBA00023310"/>
    </source>
</evidence>
<dbReference type="InterPro" id="IPR035908">
    <property type="entry name" value="F0_ATP_A_sf"/>
</dbReference>
<evidence type="ECO:0000256" key="2">
    <source>
        <dbReference type="ARBA" id="ARBA00006810"/>
    </source>
</evidence>
<evidence type="ECO:0000256" key="6">
    <source>
        <dbReference type="ARBA" id="ARBA00022781"/>
    </source>
</evidence>
<evidence type="ECO:0008006" key="13">
    <source>
        <dbReference type="Google" id="ProtNLM"/>
    </source>
</evidence>
<dbReference type="SUPFAM" id="SSF81336">
    <property type="entry name" value="F1F0 ATP synthase subunit A"/>
    <property type="match status" value="1"/>
</dbReference>
<keyword evidence="4" id="KW-0138">CF(0)</keyword>
<feature type="transmembrane region" description="Helical" evidence="11">
    <location>
        <begin position="84"/>
        <end position="108"/>
    </location>
</feature>
<keyword evidence="6" id="KW-0375">Hydrogen ion transport</keyword>
<protein>
    <recommendedName>
        <fullName evidence="13">ATP synthase subunit a</fullName>
    </recommendedName>
</protein>
<keyword evidence="3" id="KW-0813">Transport</keyword>
<keyword evidence="5 11" id="KW-0812">Transmembrane</keyword>
<sequence>MEVLEHFYVKVIVPIEVFGIDISITNLAIALIGATVLFLAFFILLALRPKVIPSKGQVVIEMLVNFIKRNIVYNMIGKKEGDRWFPLIGGIFIFVLSCSLIGIIPGLYTPTANPIVNITLAVVVFLTVQISCIAKTGIRGFVRSFAPKAVPSWMYIIVVPIEIISAIAKPFSLFIRLTANMLAGLTIIYVILGLILYFESYLIAVAAYPFAVVMTLFKIFVAVIQAYIFAVLSALYIGEAVKPKH</sequence>
<evidence type="ECO:0000256" key="9">
    <source>
        <dbReference type="ARBA" id="ARBA00023136"/>
    </source>
</evidence>
<dbReference type="NCBIfam" id="TIGR01131">
    <property type="entry name" value="ATP_synt_6_or_A"/>
    <property type="match status" value="1"/>
</dbReference>
<evidence type="ECO:0000256" key="8">
    <source>
        <dbReference type="ARBA" id="ARBA00023065"/>
    </source>
</evidence>
<proteinExistence type="inferred from homology"/>
<evidence type="ECO:0000256" key="3">
    <source>
        <dbReference type="ARBA" id="ARBA00022448"/>
    </source>
</evidence>
<evidence type="ECO:0000313" key="12">
    <source>
        <dbReference type="EMBL" id="GAH28172.1"/>
    </source>
</evidence>
<gene>
    <name evidence="12" type="ORF">S03H2_10069</name>
</gene>
<name>X1E6H7_9ZZZZ</name>
<dbReference type="CDD" id="cd00310">
    <property type="entry name" value="ATP-synt_Fo_a_6"/>
    <property type="match status" value="1"/>
</dbReference>
<dbReference type="GO" id="GO:0045259">
    <property type="term" value="C:proton-transporting ATP synthase complex"/>
    <property type="evidence" value="ECO:0007669"/>
    <property type="project" value="UniProtKB-KW"/>
</dbReference>
<keyword evidence="9 11" id="KW-0472">Membrane</keyword>
<dbReference type="PANTHER" id="PTHR11410">
    <property type="entry name" value="ATP SYNTHASE SUBUNIT A"/>
    <property type="match status" value="1"/>
</dbReference>
<evidence type="ECO:0000256" key="7">
    <source>
        <dbReference type="ARBA" id="ARBA00022989"/>
    </source>
</evidence>
<comment type="subcellular location">
    <subcellularLocation>
        <location evidence="1">Membrane</location>
        <topology evidence="1">Multi-pass membrane protein</topology>
    </subcellularLocation>
</comment>
<evidence type="ECO:0000256" key="4">
    <source>
        <dbReference type="ARBA" id="ARBA00022547"/>
    </source>
</evidence>
<dbReference type="HAMAP" id="MF_01393">
    <property type="entry name" value="ATP_synth_a_bact"/>
    <property type="match status" value="1"/>
</dbReference>
<dbReference type="EMBL" id="BARU01005201">
    <property type="protein sequence ID" value="GAH28172.1"/>
    <property type="molecule type" value="Genomic_DNA"/>
</dbReference>